<name>A0A9E7T279_9CAUD</name>
<protein>
    <submittedName>
        <fullName evidence="3">Tail assembly chaperone</fullName>
    </submittedName>
</protein>
<accession>A0A9E7T279</accession>
<reference evidence="3" key="1">
    <citation type="submission" date="2022-05" db="EMBL/GenBank/DDBJ databases">
        <authorList>
            <person name="Ashby S."/>
            <person name="Bressette G."/>
            <person name="Brown S."/>
            <person name="Charles S."/>
            <person name="Neely M.N."/>
            <person name="Molloy S.D."/>
            <person name="Garlena R.A."/>
            <person name="Russell D.A."/>
            <person name="Jacobs-Sera D."/>
            <person name="Hatfull G.F."/>
        </authorList>
    </citation>
    <scope>NUCLEOTIDE SEQUENCE</scope>
</reference>
<dbReference type="InterPro" id="IPR055849">
    <property type="entry name" value="DUF7426"/>
</dbReference>
<feature type="compositionally biased region" description="Basic residues" evidence="1">
    <location>
        <begin position="173"/>
        <end position="184"/>
    </location>
</feature>
<sequence length="309" mass="34368">MAFAELRTFFDPALVLPIGDKEYRIPQPNAEAGLRIKQLFAAKILSSATELEHIMELFGAEWVPDIQQVPVLNPITGEPVVDDEGNPVTEEQDHGMWSGGVWSEMVADGVSWEEMMHAGRTALMDIGMGRVVAEQHWVDGIVPTLDIDFEDIEGQIPDDSGNPRPAEPEPNRAARRAAAKKGKKKSGEAVVDECPPGWLPSRYGGYYDPRPGAYGEKDPGGTDYNPQTGLRDRYAVEAAPVAPEVEYRPVTMLDVLENWDAAECDLHEVFGIDVEDRVLMRERSWRWLELRLRALIDRGPRLGLALRAG</sequence>
<dbReference type="GeneID" id="80018916"/>
<proteinExistence type="predicted"/>
<organism evidence="3 4">
    <name type="scientific">Gordonia phage Finkle</name>
    <dbReference type="NCBI Taxonomy" id="2926099"/>
    <lineage>
        <taxon>Viruses</taxon>
        <taxon>Duplodnaviria</taxon>
        <taxon>Heunggongvirae</taxon>
        <taxon>Uroviricota</taxon>
        <taxon>Caudoviricetes</taxon>
        <taxon>Finkelvirus</taxon>
        <taxon>Finkelvirus finkel</taxon>
    </lineage>
</organism>
<dbReference type="KEGG" id="vg:80018916"/>
<dbReference type="Pfam" id="PF24201">
    <property type="entry name" value="DUF7426"/>
    <property type="match status" value="1"/>
</dbReference>
<evidence type="ECO:0000259" key="2">
    <source>
        <dbReference type="Pfam" id="PF24201"/>
    </source>
</evidence>
<evidence type="ECO:0000256" key="1">
    <source>
        <dbReference type="SAM" id="MobiDB-lite"/>
    </source>
</evidence>
<dbReference type="EMBL" id="ON456347">
    <property type="protein sequence ID" value="UTN92934.1"/>
    <property type="molecule type" value="Genomic_DNA"/>
</dbReference>
<feature type="domain" description="DUF7426" evidence="2">
    <location>
        <begin position="5"/>
        <end position="181"/>
    </location>
</feature>
<keyword evidence="4" id="KW-1185">Reference proteome</keyword>
<gene>
    <name evidence="3" type="primary">15</name>
    <name evidence="3" type="ORF">SEA_FINKLE_15</name>
</gene>
<evidence type="ECO:0000313" key="4">
    <source>
        <dbReference type="Proteomes" id="UP001060355"/>
    </source>
</evidence>
<feature type="region of interest" description="Disordered" evidence="1">
    <location>
        <begin position="152"/>
        <end position="191"/>
    </location>
</feature>
<dbReference type="RefSeq" id="YP_010754327.1">
    <property type="nucleotide sequence ID" value="NC_073459.1"/>
</dbReference>
<evidence type="ECO:0000313" key="3">
    <source>
        <dbReference type="EMBL" id="UTN92934.1"/>
    </source>
</evidence>
<dbReference type="Proteomes" id="UP001060355">
    <property type="component" value="Segment"/>
</dbReference>